<feature type="transmembrane region" description="Helical" evidence="4">
    <location>
        <begin position="109"/>
        <end position="131"/>
    </location>
</feature>
<feature type="transmembrane region" description="Helical" evidence="4">
    <location>
        <begin position="12"/>
        <end position="36"/>
    </location>
</feature>
<feature type="transmembrane region" description="Helical" evidence="4">
    <location>
        <begin position="341"/>
        <end position="364"/>
    </location>
</feature>
<dbReference type="Gene3D" id="1.20.1250.20">
    <property type="entry name" value="MFS general substrate transporter like domains"/>
    <property type="match status" value="2"/>
</dbReference>
<name>A0A4U1G606_9SPHI</name>
<evidence type="ECO:0000256" key="1">
    <source>
        <dbReference type="ARBA" id="ARBA00022692"/>
    </source>
</evidence>
<protein>
    <submittedName>
        <fullName evidence="6">YbfB/YjiJ family MFS transporter</fullName>
    </submittedName>
</protein>
<evidence type="ECO:0000256" key="4">
    <source>
        <dbReference type="SAM" id="Phobius"/>
    </source>
</evidence>
<dbReference type="PROSITE" id="PS50850">
    <property type="entry name" value="MFS"/>
    <property type="match status" value="1"/>
</dbReference>
<reference evidence="6 7" key="1">
    <citation type="submission" date="2019-04" db="EMBL/GenBank/DDBJ databases">
        <title>Pedobacter sp. RP-1-16 sp. nov., isolated from Arctic soil.</title>
        <authorList>
            <person name="Dahal R.H."/>
            <person name="Kim D.-U."/>
        </authorList>
    </citation>
    <scope>NUCLEOTIDE SEQUENCE [LARGE SCALE GENOMIC DNA]</scope>
    <source>
        <strain evidence="6 7">RP-1-16</strain>
    </source>
</reference>
<dbReference type="RefSeq" id="WP_136880991.1">
    <property type="nucleotide sequence ID" value="NZ_SWDX01000006.1"/>
</dbReference>
<gene>
    <name evidence="6" type="ORF">FBD94_16400</name>
</gene>
<dbReference type="GO" id="GO:0005886">
    <property type="term" value="C:plasma membrane"/>
    <property type="evidence" value="ECO:0007669"/>
    <property type="project" value="TreeGrafter"/>
</dbReference>
<evidence type="ECO:0000313" key="7">
    <source>
        <dbReference type="Proteomes" id="UP000309594"/>
    </source>
</evidence>
<keyword evidence="1 4" id="KW-0812">Transmembrane</keyword>
<feature type="transmembrane region" description="Helical" evidence="4">
    <location>
        <begin position="56"/>
        <end position="72"/>
    </location>
</feature>
<dbReference type="InterPro" id="IPR020846">
    <property type="entry name" value="MFS_dom"/>
</dbReference>
<dbReference type="InterPro" id="IPR010645">
    <property type="entry name" value="MFS_4"/>
</dbReference>
<evidence type="ECO:0000256" key="2">
    <source>
        <dbReference type="ARBA" id="ARBA00022989"/>
    </source>
</evidence>
<dbReference type="SUPFAM" id="SSF103473">
    <property type="entry name" value="MFS general substrate transporter"/>
    <property type="match status" value="1"/>
</dbReference>
<feature type="transmembrane region" description="Helical" evidence="4">
    <location>
        <begin position="143"/>
        <end position="165"/>
    </location>
</feature>
<evidence type="ECO:0000259" key="5">
    <source>
        <dbReference type="PROSITE" id="PS50850"/>
    </source>
</evidence>
<feature type="transmembrane region" description="Helical" evidence="4">
    <location>
        <begin position="171"/>
        <end position="191"/>
    </location>
</feature>
<evidence type="ECO:0000313" key="6">
    <source>
        <dbReference type="EMBL" id="TKC59115.1"/>
    </source>
</evidence>
<organism evidence="6 7">
    <name type="scientific">Pedobacter hiemivivus</name>
    <dbReference type="NCBI Taxonomy" id="2530454"/>
    <lineage>
        <taxon>Bacteria</taxon>
        <taxon>Pseudomonadati</taxon>
        <taxon>Bacteroidota</taxon>
        <taxon>Sphingobacteriia</taxon>
        <taxon>Sphingobacteriales</taxon>
        <taxon>Sphingobacteriaceae</taxon>
        <taxon>Pedobacter</taxon>
    </lineage>
</organism>
<feature type="transmembrane region" description="Helical" evidence="4">
    <location>
        <begin position="286"/>
        <end position="305"/>
    </location>
</feature>
<dbReference type="AlphaFoldDB" id="A0A4U1G606"/>
<proteinExistence type="predicted"/>
<evidence type="ECO:0000256" key="3">
    <source>
        <dbReference type="ARBA" id="ARBA00023136"/>
    </source>
</evidence>
<feature type="transmembrane region" description="Helical" evidence="4">
    <location>
        <begin position="84"/>
        <end position="103"/>
    </location>
</feature>
<dbReference type="EMBL" id="SWDX01000006">
    <property type="protein sequence ID" value="TKC59115.1"/>
    <property type="molecule type" value="Genomic_DNA"/>
</dbReference>
<sequence length="395" mass="42230">MNTITTSFSNKITDYQTGFTGFATLLIAIGLGRFGYPPLIPGLVEAKWFSVEQADYIGAANLTGYILGSLMGTRLNRIVPSITLIRIMLFSVILSFVLCAFPLDFGLYFLIRLLAGLAGGVIMVITAPTIFKYTAADKKGLVGGIIFSGVGIGIVLAGTIIPLLVKSGLTLTWLSFSAVALLLMLLSWYGWPEGSNQLHLKSAPTGTGGRSVWSKMVIFLVISYACNAVGFVPHTVFWVDFISRGLGRGITAGTQFWIILGASAALGPVITGFIADRIGFAKSIRISLLVKAVGVVLPLISTATWSLTLSSIFVGSLALGITSLASGRTSELVGHDQQKQVWSIMTIYFSLTHAGTAYLLTFIFSTTHSYLLLFEIGAVTLLIGSVLDYLASRQK</sequence>
<dbReference type="InterPro" id="IPR036259">
    <property type="entry name" value="MFS_trans_sf"/>
</dbReference>
<accession>A0A4U1G606</accession>
<dbReference type="Proteomes" id="UP000309594">
    <property type="component" value="Unassembled WGS sequence"/>
</dbReference>
<feature type="domain" description="Major facilitator superfamily (MFS) profile" evidence="5">
    <location>
        <begin position="16"/>
        <end position="395"/>
    </location>
</feature>
<keyword evidence="2 4" id="KW-1133">Transmembrane helix</keyword>
<dbReference type="GO" id="GO:0022857">
    <property type="term" value="F:transmembrane transporter activity"/>
    <property type="evidence" value="ECO:0007669"/>
    <property type="project" value="InterPro"/>
</dbReference>
<dbReference type="PANTHER" id="PTHR23537">
    <property type="match status" value="1"/>
</dbReference>
<feature type="transmembrane region" description="Helical" evidence="4">
    <location>
        <begin position="370"/>
        <end position="391"/>
    </location>
</feature>
<dbReference type="Pfam" id="PF06779">
    <property type="entry name" value="MFS_4"/>
    <property type="match status" value="1"/>
</dbReference>
<feature type="transmembrane region" description="Helical" evidence="4">
    <location>
        <begin position="212"/>
        <end position="236"/>
    </location>
</feature>
<keyword evidence="3 4" id="KW-0472">Membrane</keyword>
<feature type="transmembrane region" description="Helical" evidence="4">
    <location>
        <begin position="256"/>
        <end position="274"/>
    </location>
</feature>
<dbReference type="PANTHER" id="PTHR23537:SF1">
    <property type="entry name" value="SUGAR TRANSPORTER"/>
    <property type="match status" value="1"/>
</dbReference>
<comment type="caution">
    <text evidence="6">The sequence shown here is derived from an EMBL/GenBank/DDBJ whole genome shotgun (WGS) entry which is preliminary data.</text>
</comment>